<dbReference type="PRINTS" id="PR00502">
    <property type="entry name" value="NUDIXFAMILY"/>
</dbReference>
<dbReference type="InterPro" id="IPR000086">
    <property type="entry name" value="NUDIX_hydrolase_dom"/>
</dbReference>
<evidence type="ECO:0000256" key="5">
    <source>
        <dbReference type="ARBA" id="ARBA00022801"/>
    </source>
</evidence>
<organism evidence="10 11">
    <name type="scientific">Desulfonema magnum</name>
    <dbReference type="NCBI Taxonomy" id="45655"/>
    <lineage>
        <taxon>Bacteria</taxon>
        <taxon>Pseudomonadati</taxon>
        <taxon>Thermodesulfobacteriota</taxon>
        <taxon>Desulfobacteria</taxon>
        <taxon>Desulfobacterales</taxon>
        <taxon>Desulfococcaceae</taxon>
        <taxon>Desulfonema</taxon>
    </lineage>
</organism>
<feature type="domain" description="Nudix hydrolase" evidence="9">
    <location>
        <begin position="42"/>
        <end position="171"/>
    </location>
</feature>
<dbReference type="PROSITE" id="PS51462">
    <property type="entry name" value="NUDIX"/>
    <property type="match status" value="1"/>
</dbReference>
<dbReference type="GO" id="GO:0006753">
    <property type="term" value="P:nucleoside phosphate metabolic process"/>
    <property type="evidence" value="ECO:0007669"/>
    <property type="project" value="TreeGrafter"/>
</dbReference>
<dbReference type="GO" id="GO:0016462">
    <property type="term" value="F:pyrophosphatase activity"/>
    <property type="evidence" value="ECO:0007669"/>
    <property type="project" value="UniProtKB-ARBA"/>
</dbReference>
<keyword evidence="5 8" id="KW-0378">Hydrolase</keyword>
<proteinExistence type="inferred from homology"/>
<dbReference type="PANTHER" id="PTHR11839">
    <property type="entry name" value="UDP/ADP-SUGAR PYROPHOSPHATASE"/>
    <property type="match status" value="1"/>
</dbReference>
<dbReference type="AlphaFoldDB" id="A0A975BKB5"/>
<comment type="catalytic activity">
    <reaction evidence="1">
        <text>GDP-alpha-D-mannose + H2O = alpha-D-mannose 1-phosphate + GMP + 2 H(+)</text>
        <dbReference type="Rhea" id="RHEA:27978"/>
        <dbReference type="ChEBI" id="CHEBI:15377"/>
        <dbReference type="ChEBI" id="CHEBI:15378"/>
        <dbReference type="ChEBI" id="CHEBI:57527"/>
        <dbReference type="ChEBI" id="CHEBI:58115"/>
        <dbReference type="ChEBI" id="CHEBI:58409"/>
    </reaction>
</comment>
<evidence type="ECO:0000256" key="3">
    <source>
        <dbReference type="ARBA" id="ARBA00007275"/>
    </source>
</evidence>
<dbReference type="GO" id="GO:0005829">
    <property type="term" value="C:cytosol"/>
    <property type="evidence" value="ECO:0007669"/>
    <property type="project" value="TreeGrafter"/>
</dbReference>
<evidence type="ECO:0000313" key="11">
    <source>
        <dbReference type="Proteomes" id="UP000663722"/>
    </source>
</evidence>
<evidence type="ECO:0000256" key="1">
    <source>
        <dbReference type="ARBA" id="ARBA00000847"/>
    </source>
</evidence>
<evidence type="ECO:0000256" key="7">
    <source>
        <dbReference type="ARBA" id="ARBA00032272"/>
    </source>
</evidence>
<sequence>MSLKPWKVTSAKTDKSYKVFNLRTDTAISPRTGKEHNFFILESSSWVNIIPITSQNEVVLVRQYRHGTRDITLEIPGGLVDKNETPEAAAIRELSEETGYQASEVICLGSVYPNPAIQNNECYSFVAKDVVLAGRQHQDEKEDIEVVLRPLADIPRLIRDREITHALVLAAFYRFYMEYQGKFS</sequence>
<dbReference type="CDD" id="cd03424">
    <property type="entry name" value="NUDIX_ADPRase_Nudt5_UGPPase_Nudt14"/>
    <property type="match status" value="1"/>
</dbReference>
<dbReference type="InterPro" id="IPR020476">
    <property type="entry name" value="Nudix_hydrolase"/>
</dbReference>
<dbReference type="KEGG" id="dmm:dnm_027040"/>
<dbReference type="Proteomes" id="UP000663722">
    <property type="component" value="Chromosome"/>
</dbReference>
<dbReference type="InterPro" id="IPR015797">
    <property type="entry name" value="NUDIX_hydrolase-like_dom_sf"/>
</dbReference>
<evidence type="ECO:0000256" key="8">
    <source>
        <dbReference type="RuleBase" id="RU003476"/>
    </source>
</evidence>
<reference evidence="10" key="1">
    <citation type="journal article" date="2021" name="Microb. Physiol.">
        <title>Proteogenomic Insights into the Physiology of Marine, Sulfate-Reducing, Filamentous Desulfonema limicola and Desulfonema magnum.</title>
        <authorList>
            <person name="Schnaars V."/>
            <person name="Wohlbrand L."/>
            <person name="Scheve S."/>
            <person name="Hinrichs C."/>
            <person name="Reinhardt R."/>
            <person name="Rabus R."/>
        </authorList>
    </citation>
    <scope>NUCLEOTIDE SEQUENCE</scope>
    <source>
        <strain evidence="10">4be13</strain>
    </source>
</reference>
<dbReference type="SUPFAM" id="SSF55811">
    <property type="entry name" value="Nudix"/>
    <property type="match status" value="1"/>
</dbReference>
<accession>A0A975BKB5</accession>
<dbReference type="EMBL" id="CP061800">
    <property type="protein sequence ID" value="QTA86680.1"/>
    <property type="molecule type" value="Genomic_DNA"/>
</dbReference>
<dbReference type="Pfam" id="PF00293">
    <property type="entry name" value="NUDIX"/>
    <property type="match status" value="1"/>
</dbReference>
<evidence type="ECO:0000313" key="10">
    <source>
        <dbReference type="EMBL" id="QTA86680.1"/>
    </source>
</evidence>
<evidence type="ECO:0000256" key="4">
    <source>
        <dbReference type="ARBA" id="ARBA00016377"/>
    </source>
</evidence>
<dbReference type="PANTHER" id="PTHR11839:SF18">
    <property type="entry name" value="NUDIX HYDROLASE DOMAIN-CONTAINING PROTEIN"/>
    <property type="match status" value="1"/>
</dbReference>
<dbReference type="PROSITE" id="PS00893">
    <property type="entry name" value="NUDIX_BOX"/>
    <property type="match status" value="1"/>
</dbReference>
<evidence type="ECO:0000256" key="2">
    <source>
        <dbReference type="ARBA" id="ARBA00001946"/>
    </source>
</evidence>
<comment type="cofactor">
    <cofactor evidence="2">
        <name>Mg(2+)</name>
        <dbReference type="ChEBI" id="CHEBI:18420"/>
    </cofactor>
</comment>
<comment type="similarity">
    <text evidence="3">Belongs to the Nudix hydrolase family. NudK subfamily.</text>
</comment>
<protein>
    <recommendedName>
        <fullName evidence="4">GDP-mannose pyrophosphatase</fullName>
    </recommendedName>
    <alternativeName>
        <fullName evidence="6">GDP-mannose hydrolase</fullName>
    </alternativeName>
    <alternativeName>
        <fullName evidence="7">GDPMK</fullName>
    </alternativeName>
</protein>
<evidence type="ECO:0000256" key="6">
    <source>
        <dbReference type="ARBA" id="ARBA00032162"/>
    </source>
</evidence>
<dbReference type="Gene3D" id="3.90.79.10">
    <property type="entry name" value="Nucleoside Triphosphate Pyrophosphohydrolase"/>
    <property type="match status" value="1"/>
</dbReference>
<name>A0A975BKB5_9BACT</name>
<dbReference type="RefSeq" id="WP_207682216.1">
    <property type="nucleotide sequence ID" value="NZ_CP061800.1"/>
</dbReference>
<dbReference type="GO" id="GO:0019693">
    <property type="term" value="P:ribose phosphate metabolic process"/>
    <property type="evidence" value="ECO:0007669"/>
    <property type="project" value="TreeGrafter"/>
</dbReference>
<dbReference type="InterPro" id="IPR020084">
    <property type="entry name" value="NUDIX_hydrolase_CS"/>
</dbReference>
<keyword evidence="11" id="KW-1185">Reference proteome</keyword>
<evidence type="ECO:0000259" key="9">
    <source>
        <dbReference type="PROSITE" id="PS51462"/>
    </source>
</evidence>
<gene>
    <name evidence="10" type="ORF">dnm_027040</name>
</gene>